<dbReference type="EMBL" id="CABFPH010000063">
    <property type="protein sequence ID" value="VUD73213.1"/>
    <property type="molecule type" value="Genomic_DNA"/>
</dbReference>
<dbReference type="Pfam" id="PF11112">
    <property type="entry name" value="PyocinActivator"/>
    <property type="match status" value="1"/>
</dbReference>
<evidence type="ECO:0000313" key="1">
    <source>
        <dbReference type="EMBL" id="VUD73213.1"/>
    </source>
</evidence>
<accession>A0A509EJ31</accession>
<organism evidence="1 2">
    <name type="scientific">Methylobacterium symbioticum</name>
    <dbReference type="NCBI Taxonomy" id="2584084"/>
    <lineage>
        <taxon>Bacteria</taxon>
        <taxon>Pseudomonadati</taxon>
        <taxon>Pseudomonadota</taxon>
        <taxon>Alphaproteobacteria</taxon>
        <taxon>Hyphomicrobiales</taxon>
        <taxon>Methylobacteriaceae</taxon>
        <taxon>Methylobacterium</taxon>
    </lineage>
</organism>
<gene>
    <name evidence="1" type="ORF">MET9862_03828</name>
</gene>
<dbReference type="RefSeq" id="WP_142584478.1">
    <property type="nucleotide sequence ID" value="NZ_CABFPH010000063.1"/>
</dbReference>
<protein>
    <recommendedName>
        <fullName evidence="3">Pyocin activator protein PrtN</fullName>
    </recommendedName>
</protein>
<sequence length="97" mass="10977">MVQTIFLLMARYEGLAVIPVATVCKDDFSHLKVEEFVRKVGAGELVIPLLRIERDNRRAAKGVQITDLAKWIDARAEEAWRESKAMVEARQPIGGRK</sequence>
<name>A0A509EJ31_9HYPH</name>
<evidence type="ECO:0008006" key="3">
    <source>
        <dbReference type="Google" id="ProtNLM"/>
    </source>
</evidence>
<dbReference type="OrthoDB" id="982642at2"/>
<evidence type="ECO:0000313" key="2">
    <source>
        <dbReference type="Proteomes" id="UP000410984"/>
    </source>
</evidence>
<dbReference type="InterPro" id="IPR020518">
    <property type="entry name" value="Tscrpt_reg_PrtN"/>
</dbReference>
<reference evidence="1 2" key="1">
    <citation type="submission" date="2019-06" db="EMBL/GenBank/DDBJ databases">
        <authorList>
            <person name="Rodrigo-Torres L."/>
            <person name="Arahal R. D."/>
            <person name="Lucena T."/>
        </authorList>
    </citation>
    <scope>NUCLEOTIDE SEQUENCE [LARGE SCALE GENOMIC DNA]</scope>
    <source>
        <strain evidence="1 2">SB0023/3</strain>
    </source>
</reference>
<keyword evidence="2" id="KW-1185">Reference proteome</keyword>
<proteinExistence type="predicted"/>
<dbReference type="AlphaFoldDB" id="A0A509EJ31"/>
<dbReference type="GO" id="GO:0006355">
    <property type="term" value="P:regulation of DNA-templated transcription"/>
    <property type="evidence" value="ECO:0007669"/>
    <property type="project" value="InterPro"/>
</dbReference>
<dbReference type="Proteomes" id="UP000410984">
    <property type="component" value="Unassembled WGS sequence"/>
</dbReference>